<dbReference type="OrthoDB" id="5097021at2759"/>
<evidence type="ECO:0000313" key="2">
    <source>
        <dbReference type="Proteomes" id="UP000070700"/>
    </source>
</evidence>
<name>A0A132BDT9_MOLSC</name>
<dbReference type="SUPFAM" id="SSF57924">
    <property type="entry name" value="Inhibitor of apoptosis (IAP) repeat"/>
    <property type="match status" value="1"/>
</dbReference>
<accession>A0A132BDT9</accession>
<reference evidence="1 2" key="1">
    <citation type="submission" date="2015-10" db="EMBL/GenBank/DDBJ databases">
        <title>Full genome of DAOMC 229536 Phialocephala scopiformis, a fungal endophyte of spruce producing the potent anti-insectan compound rugulosin.</title>
        <authorList>
            <consortium name="DOE Joint Genome Institute"/>
            <person name="Walker A.K."/>
            <person name="Frasz S.L."/>
            <person name="Seifert K.A."/>
            <person name="Miller J.D."/>
            <person name="Mondo S.J."/>
            <person name="Labutti K."/>
            <person name="Lipzen A."/>
            <person name="Dockter R."/>
            <person name="Kennedy M."/>
            <person name="Grigoriev I.V."/>
            <person name="Spatafora J.W."/>
        </authorList>
    </citation>
    <scope>NUCLEOTIDE SEQUENCE [LARGE SCALE GENOMIC DNA]</scope>
    <source>
        <strain evidence="1 2">CBS 120377</strain>
    </source>
</reference>
<dbReference type="EMBL" id="KQ947429">
    <property type="protein sequence ID" value="KUJ10585.1"/>
    <property type="molecule type" value="Genomic_DNA"/>
</dbReference>
<evidence type="ECO:0000313" key="1">
    <source>
        <dbReference type="EMBL" id="KUJ10585.1"/>
    </source>
</evidence>
<dbReference type="Proteomes" id="UP000070700">
    <property type="component" value="Unassembled WGS sequence"/>
</dbReference>
<dbReference type="InParanoid" id="A0A132BDT9"/>
<organism evidence="1 2">
    <name type="scientific">Mollisia scopiformis</name>
    <name type="common">Conifer needle endophyte fungus</name>
    <name type="synonym">Phialocephala scopiformis</name>
    <dbReference type="NCBI Taxonomy" id="149040"/>
    <lineage>
        <taxon>Eukaryota</taxon>
        <taxon>Fungi</taxon>
        <taxon>Dikarya</taxon>
        <taxon>Ascomycota</taxon>
        <taxon>Pezizomycotina</taxon>
        <taxon>Leotiomycetes</taxon>
        <taxon>Helotiales</taxon>
        <taxon>Mollisiaceae</taxon>
        <taxon>Mollisia</taxon>
    </lineage>
</organism>
<dbReference type="Pfam" id="PF12013">
    <property type="entry name" value="OrsD"/>
    <property type="match status" value="1"/>
</dbReference>
<proteinExistence type="predicted"/>
<protein>
    <submittedName>
        <fullName evidence="1">Uncharacterized protein</fullName>
    </submittedName>
</protein>
<dbReference type="InterPro" id="IPR022698">
    <property type="entry name" value="OrsD"/>
</dbReference>
<sequence>MSDGFLYKPEWQVLLCTQCGFCLRPGRSVWLRHLRQKPHCLRGAPLKALVELFATYGLLVPEQVAVPTQVVAGLRLQDGF</sequence>
<gene>
    <name evidence="1" type="ORF">LY89DRAFT_689775</name>
</gene>
<keyword evidence="2" id="KW-1185">Reference proteome</keyword>
<dbReference type="RefSeq" id="XP_018064940.1">
    <property type="nucleotide sequence ID" value="XM_018215968.1"/>
</dbReference>
<dbReference type="AlphaFoldDB" id="A0A132BDT9"/>
<feature type="non-terminal residue" evidence="1">
    <location>
        <position position="80"/>
    </location>
</feature>
<dbReference type="KEGG" id="psco:LY89DRAFT_689775"/>
<dbReference type="GeneID" id="28825694"/>